<accession>A0A6J5SW43</accession>
<sequence length="109" mass="12666">MTVYVLENGKLVVKREGVERRMQIVRDIQPYTSMVDGSTISSRSRHREHLKAHGCVEVGNEQPPAPQPYETPKAQRDARKRALYGQFENLNQRQISRIAQELREHASRR</sequence>
<dbReference type="EMBL" id="LR797479">
    <property type="protein sequence ID" value="CAB4219440.1"/>
    <property type="molecule type" value="Genomic_DNA"/>
</dbReference>
<name>A0A6J5SW43_9CAUD</name>
<proteinExistence type="predicted"/>
<evidence type="ECO:0000256" key="1">
    <source>
        <dbReference type="SAM" id="MobiDB-lite"/>
    </source>
</evidence>
<reference evidence="2" key="1">
    <citation type="submission" date="2020-05" db="EMBL/GenBank/DDBJ databases">
        <authorList>
            <person name="Chiriac C."/>
            <person name="Salcher M."/>
            <person name="Ghai R."/>
            <person name="Kavagutti S V."/>
        </authorList>
    </citation>
    <scope>NUCLEOTIDE SEQUENCE</scope>
</reference>
<feature type="region of interest" description="Disordered" evidence="1">
    <location>
        <begin position="54"/>
        <end position="78"/>
    </location>
</feature>
<organism evidence="2">
    <name type="scientific">uncultured Caudovirales phage</name>
    <dbReference type="NCBI Taxonomy" id="2100421"/>
    <lineage>
        <taxon>Viruses</taxon>
        <taxon>Duplodnaviria</taxon>
        <taxon>Heunggongvirae</taxon>
        <taxon>Uroviricota</taxon>
        <taxon>Caudoviricetes</taxon>
        <taxon>Peduoviridae</taxon>
        <taxon>Maltschvirus</taxon>
        <taxon>Maltschvirus maltsch</taxon>
    </lineage>
</organism>
<protein>
    <submittedName>
        <fullName evidence="2">Uncharacterized protein</fullName>
    </submittedName>
</protein>
<evidence type="ECO:0000313" key="2">
    <source>
        <dbReference type="EMBL" id="CAB4219440.1"/>
    </source>
</evidence>
<gene>
    <name evidence="2" type="ORF">UFOVP1619_41</name>
</gene>